<dbReference type="Proteomes" id="UP000016529">
    <property type="component" value="Unassembled WGS sequence"/>
</dbReference>
<sequence>MLELSISELILVYGGNTENKPIDPDLPSYTASMTVGAASGAVTGGLPGAMVGALSGVMPGLAVDIYRNLPISIHESSLPTGVDSIFPSSFPISPSWRNDNKTQSGSDYCDGCNYC</sequence>
<proteinExistence type="predicted"/>
<dbReference type="RefSeq" id="WP_021461194.1">
    <property type="nucleotide sequence ID" value="NZ_AVOX01000009.1"/>
</dbReference>
<dbReference type="EMBL" id="AVOX01000009">
    <property type="protein sequence ID" value="ERF79087.1"/>
    <property type="molecule type" value="Genomic_DNA"/>
</dbReference>
<name>U1GN77_9PAST</name>
<organism evidence="1 2">
    <name type="scientific">Gallibacterium anatis 12656/12</name>
    <dbReference type="NCBI Taxonomy" id="1195244"/>
    <lineage>
        <taxon>Bacteria</taxon>
        <taxon>Pseudomonadati</taxon>
        <taxon>Pseudomonadota</taxon>
        <taxon>Gammaproteobacteria</taxon>
        <taxon>Pasteurellales</taxon>
        <taxon>Pasteurellaceae</taxon>
        <taxon>Gallibacterium</taxon>
    </lineage>
</organism>
<evidence type="ECO:0000313" key="1">
    <source>
        <dbReference type="EMBL" id="ERF79087.1"/>
    </source>
</evidence>
<protein>
    <submittedName>
        <fullName evidence="1">Uncharacterized protein</fullName>
    </submittedName>
</protein>
<accession>U1GN77</accession>
<comment type="caution">
    <text evidence="1">The sequence shown here is derived from an EMBL/GenBank/DDBJ whole genome shotgun (WGS) entry which is preliminary data.</text>
</comment>
<evidence type="ECO:0000313" key="2">
    <source>
        <dbReference type="Proteomes" id="UP000016529"/>
    </source>
</evidence>
<reference evidence="1 2" key="1">
    <citation type="journal article" date="2013" name="Genome Announc.">
        <title>Draft Genome Sequence of Gallibacterium anatis bv. haemolytica 12656-12 Liver, an Isolate Obtained from the Liver of a Septicemic Chicken.</title>
        <authorList>
            <person name="Kudirkiene E."/>
            <person name="Christensen H."/>
            <person name="Bojesen A.M."/>
        </authorList>
    </citation>
    <scope>NUCLEOTIDE SEQUENCE [LARGE SCALE GENOMIC DNA]</scope>
    <source>
        <strain evidence="1">12656/12</strain>
    </source>
</reference>
<gene>
    <name evidence="1" type="ORF">N561_03070</name>
</gene>
<dbReference type="AlphaFoldDB" id="U1GN77"/>